<dbReference type="Proteomes" id="UP000291819">
    <property type="component" value="Unassembled WGS sequence"/>
</dbReference>
<proteinExistence type="predicted"/>
<comment type="caution">
    <text evidence="2">The sequence shown here is derived from an EMBL/GenBank/DDBJ whole genome shotgun (WGS) entry which is preliminary data.</text>
</comment>
<sequence>MKKQIFILLAIMVIATGSYAQVTLQSFQIGQNYLQGTSLKVPNINAPTPFKILVSVLRGANSNGGFVSGNCIIKLYYTENQSSDSNIPDDPSSVLLLTKNITSSDYSSNQATLADLDASLPANKQYGKLILRFEYLDNQNINRISYSSTRYGIYVVPPDVPPLPITINSVNKVETILFGTDCGFAHAYGTSYNPNGHMENGVWKFAYDISFTRNNASILDSDIYWEWEVADMSNYPVTEKQFLVYPYGTIKGTQMNGSKKVLVEANDYLDEYDSKVFVRAKSRSTGAILSSTFSIYFTAVNH</sequence>
<reference evidence="2 3" key="1">
    <citation type="submission" date="2019-02" db="EMBL/GenBank/DDBJ databases">
        <title>Pedobacter kyonggii whole genome sequence analysis.</title>
        <authorList>
            <person name="Dahal R.H."/>
        </authorList>
    </citation>
    <scope>NUCLEOTIDE SEQUENCE [LARGE SCALE GENOMIC DNA]</scope>
    <source>
        <strain evidence="2 3">K-4-11-1</strain>
    </source>
</reference>
<dbReference type="RefSeq" id="WP_131030868.1">
    <property type="nucleotide sequence ID" value="NZ_SIXF01000015.1"/>
</dbReference>
<organism evidence="2 3">
    <name type="scientific">Pedobacter kyonggii</name>
    <dbReference type="NCBI Taxonomy" id="1926871"/>
    <lineage>
        <taxon>Bacteria</taxon>
        <taxon>Pseudomonadati</taxon>
        <taxon>Bacteroidota</taxon>
        <taxon>Sphingobacteriia</taxon>
        <taxon>Sphingobacteriales</taxon>
        <taxon>Sphingobacteriaceae</taxon>
        <taxon>Pedobacter</taxon>
    </lineage>
</organism>
<evidence type="ECO:0000313" key="3">
    <source>
        <dbReference type="Proteomes" id="UP000291819"/>
    </source>
</evidence>
<dbReference type="EMBL" id="SIXF01000015">
    <property type="protein sequence ID" value="TBO41139.1"/>
    <property type="molecule type" value="Genomic_DNA"/>
</dbReference>
<accession>A0A4V2JGM5</accession>
<name>A0A4V2JGM5_9SPHI</name>
<feature type="chain" id="PRO_5020616580" evidence="1">
    <location>
        <begin position="21"/>
        <end position="302"/>
    </location>
</feature>
<evidence type="ECO:0000313" key="2">
    <source>
        <dbReference type="EMBL" id="TBO41139.1"/>
    </source>
</evidence>
<evidence type="ECO:0000256" key="1">
    <source>
        <dbReference type="SAM" id="SignalP"/>
    </source>
</evidence>
<keyword evidence="3" id="KW-1185">Reference proteome</keyword>
<gene>
    <name evidence="2" type="ORF">EYS08_15365</name>
</gene>
<protein>
    <submittedName>
        <fullName evidence="2">Uncharacterized protein</fullName>
    </submittedName>
</protein>
<feature type="signal peptide" evidence="1">
    <location>
        <begin position="1"/>
        <end position="20"/>
    </location>
</feature>
<keyword evidence="1" id="KW-0732">Signal</keyword>
<dbReference type="OrthoDB" id="771189at2"/>
<dbReference type="AlphaFoldDB" id="A0A4V2JGM5"/>